<dbReference type="RefSeq" id="WP_271174936.1">
    <property type="nucleotide sequence ID" value="NZ_BSEO01000004.1"/>
</dbReference>
<dbReference type="AlphaFoldDB" id="A0A9W6M3B6"/>
<name>A0A9W6M3B6_9MICO</name>
<dbReference type="EMBL" id="BSEO01000004">
    <property type="protein sequence ID" value="GLJ79622.1"/>
    <property type="molecule type" value="Genomic_DNA"/>
</dbReference>
<sequence length="98" mass="11163">MGHLFYKGAEGPLDIEDRTLAHLRLVFMTKLRRGEPFLFITTSPHGNAPREFWIHPSLPLQFRFVGSRLPQINPRWIDVLMDSANSSAGLHVIREPSG</sequence>
<keyword evidence="3" id="KW-1185">Reference proteome</keyword>
<accession>A0A9W6M3B6</accession>
<evidence type="ECO:0000313" key="3">
    <source>
        <dbReference type="Proteomes" id="UP001142317"/>
    </source>
</evidence>
<reference evidence="2" key="1">
    <citation type="journal article" date="2014" name="Int. J. Syst. Evol. Microbiol.">
        <title>Complete genome sequence of Corynebacterium casei LMG S-19264T (=DSM 44701T), isolated from a smear-ripened cheese.</title>
        <authorList>
            <consortium name="US DOE Joint Genome Institute (JGI-PGF)"/>
            <person name="Walter F."/>
            <person name="Albersmeier A."/>
            <person name="Kalinowski J."/>
            <person name="Ruckert C."/>
        </authorList>
    </citation>
    <scope>NUCLEOTIDE SEQUENCE</scope>
    <source>
        <strain evidence="2">VKM Ac-1447</strain>
    </source>
</reference>
<feature type="domain" description="DUF7882" evidence="1">
    <location>
        <begin position="1"/>
        <end position="95"/>
    </location>
</feature>
<dbReference type="Proteomes" id="UP001142317">
    <property type="component" value="Unassembled WGS sequence"/>
</dbReference>
<gene>
    <name evidence="2" type="ORF">GCM10017586_13040</name>
</gene>
<dbReference type="Pfam" id="PF25355">
    <property type="entry name" value="DUF7882"/>
    <property type="match status" value="1"/>
</dbReference>
<proteinExistence type="predicted"/>
<organism evidence="2 3">
    <name type="scientific">Microbacterium imperiale</name>
    <dbReference type="NCBI Taxonomy" id="33884"/>
    <lineage>
        <taxon>Bacteria</taxon>
        <taxon>Bacillati</taxon>
        <taxon>Actinomycetota</taxon>
        <taxon>Actinomycetes</taxon>
        <taxon>Micrococcales</taxon>
        <taxon>Microbacteriaceae</taxon>
        <taxon>Microbacterium</taxon>
    </lineage>
</organism>
<evidence type="ECO:0000313" key="2">
    <source>
        <dbReference type="EMBL" id="GLJ79622.1"/>
    </source>
</evidence>
<reference evidence="2" key="2">
    <citation type="submission" date="2023-01" db="EMBL/GenBank/DDBJ databases">
        <authorList>
            <person name="Sun Q."/>
            <person name="Evtushenko L."/>
        </authorList>
    </citation>
    <scope>NUCLEOTIDE SEQUENCE</scope>
    <source>
        <strain evidence="2">VKM Ac-1447</strain>
    </source>
</reference>
<comment type="caution">
    <text evidence="2">The sequence shown here is derived from an EMBL/GenBank/DDBJ whole genome shotgun (WGS) entry which is preliminary data.</text>
</comment>
<evidence type="ECO:0000259" key="1">
    <source>
        <dbReference type="Pfam" id="PF25355"/>
    </source>
</evidence>
<protein>
    <recommendedName>
        <fullName evidence="1">DUF7882 domain-containing protein</fullName>
    </recommendedName>
</protein>
<dbReference type="InterPro" id="IPR057204">
    <property type="entry name" value="DUF7882"/>
</dbReference>